<evidence type="ECO:0000313" key="2">
    <source>
        <dbReference type="EMBL" id="RHZ56119.1"/>
    </source>
</evidence>
<reference evidence="2 3" key="1">
    <citation type="submission" date="2018-08" db="EMBL/GenBank/DDBJ databases">
        <title>Genome and evolution of the arbuscular mycorrhizal fungus Diversispora epigaea (formerly Glomus versiforme) and its bacterial endosymbionts.</title>
        <authorList>
            <person name="Sun X."/>
            <person name="Fei Z."/>
            <person name="Harrison M."/>
        </authorList>
    </citation>
    <scope>NUCLEOTIDE SEQUENCE [LARGE SCALE GENOMIC DNA]</scope>
    <source>
        <strain evidence="2 3">IT104</strain>
    </source>
</reference>
<comment type="caution">
    <text evidence="2">The sequence shown here is derived from an EMBL/GenBank/DDBJ whole genome shotgun (WGS) entry which is preliminary data.</text>
</comment>
<keyword evidence="3" id="KW-1185">Reference proteome</keyword>
<name>A0A397H0C2_9GLOM</name>
<dbReference type="EMBL" id="PQFF01000361">
    <property type="protein sequence ID" value="RHZ56119.1"/>
    <property type="molecule type" value="Genomic_DNA"/>
</dbReference>
<evidence type="ECO:0000313" key="3">
    <source>
        <dbReference type="Proteomes" id="UP000266861"/>
    </source>
</evidence>
<sequence length="267" mass="30868">MSLSSEAKKLLRAELQQQRLKQEVAKYNEAKRLFTGLTDLDYKPSHGKHTYYKYWLASNSYTDRNDTALLEAYKPEELYSQYIIRMARKGYTVIDHPIEVYGILDAHKCIDGNQPLRLIIDIDTRQKPDPTNAKLPSLDSEKITREDLLSRILVACADALSLIPGCMLSLNSFALASSSNADKCSWHIIYPRARFVDYRELKDFIEKVMELVGEPYSKFIDTSLPKKHFNLRLLESAKEGRIKRPVISSVKKELQKLEDYIRKLFEA</sequence>
<organism evidence="2 3">
    <name type="scientific">Diversispora epigaea</name>
    <dbReference type="NCBI Taxonomy" id="1348612"/>
    <lineage>
        <taxon>Eukaryota</taxon>
        <taxon>Fungi</taxon>
        <taxon>Fungi incertae sedis</taxon>
        <taxon>Mucoromycota</taxon>
        <taxon>Glomeromycotina</taxon>
        <taxon>Glomeromycetes</taxon>
        <taxon>Diversisporales</taxon>
        <taxon>Diversisporaceae</taxon>
        <taxon>Diversispora</taxon>
    </lineage>
</organism>
<keyword evidence="1" id="KW-0175">Coiled coil</keyword>
<protein>
    <submittedName>
        <fullName evidence="2">Uncharacterized protein</fullName>
    </submittedName>
</protein>
<proteinExistence type="predicted"/>
<accession>A0A397H0C2</accession>
<gene>
    <name evidence="2" type="ORF">Glove_406g22</name>
</gene>
<dbReference type="Proteomes" id="UP000266861">
    <property type="component" value="Unassembled WGS sequence"/>
</dbReference>
<dbReference type="AlphaFoldDB" id="A0A397H0C2"/>
<dbReference type="OrthoDB" id="2384009at2759"/>
<evidence type="ECO:0000256" key="1">
    <source>
        <dbReference type="SAM" id="Coils"/>
    </source>
</evidence>
<feature type="coiled-coil region" evidence="1">
    <location>
        <begin position="3"/>
        <end position="33"/>
    </location>
</feature>